<evidence type="ECO:0000256" key="6">
    <source>
        <dbReference type="ARBA" id="ARBA00022753"/>
    </source>
</evidence>
<dbReference type="PANTHER" id="PTHR16514:SF3">
    <property type="entry name" value="LOW-DENSITY LIPOPROTEIN RECEPTOR CLASS A DOMAIN-CONTAINING PROTEIN 4-LIKE ISOFORM X1"/>
    <property type="match status" value="1"/>
</dbReference>
<evidence type="ECO:0000256" key="4">
    <source>
        <dbReference type="ARBA" id="ARBA00022692"/>
    </source>
</evidence>
<accession>A0ABM3G2J9</accession>
<gene>
    <name evidence="11" type="primary">LOC107226661</name>
</gene>
<dbReference type="RefSeq" id="XP_046594497.1">
    <property type="nucleotide sequence ID" value="XM_046738541.1"/>
</dbReference>
<name>A0ABM3G2J9_NEOLC</name>
<dbReference type="Proteomes" id="UP000829291">
    <property type="component" value="Chromosome 4"/>
</dbReference>
<dbReference type="GeneID" id="107226661"/>
<evidence type="ECO:0000256" key="5">
    <source>
        <dbReference type="ARBA" id="ARBA00022700"/>
    </source>
</evidence>
<comment type="subcellular location">
    <subcellularLocation>
        <location evidence="1">Early endosome membrane</location>
    </subcellularLocation>
    <subcellularLocation>
        <location evidence="2">Endosome membrane</location>
        <topology evidence="2">Single-pass membrane protein</topology>
    </subcellularLocation>
</comment>
<keyword evidence="8" id="KW-0472">Membrane</keyword>
<proteinExistence type="inferred from homology"/>
<evidence type="ECO:0000256" key="3">
    <source>
        <dbReference type="ARBA" id="ARBA00009908"/>
    </source>
</evidence>
<protein>
    <submittedName>
        <fullName evidence="11">Uncharacterized protein LOC107226661 isoform X2</fullName>
    </submittedName>
</protein>
<evidence type="ECO:0000313" key="10">
    <source>
        <dbReference type="Proteomes" id="UP000829291"/>
    </source>
</evidence>
<keyword evidence="5" id="KW-0734">Signal transduction inhibitor</keyword>
<keyword evidence="7" id="KW-1133">Transmembrane helix</keyword>
<comment type="similarity">
    <text evidence="3">Belongs to the PMEPA1 family.</text>
</comment>
<evidence type="ECO:0000256" key="7">
    <source>
        <dbReference type="ARBA" id="ARBA00022989"/>
    </source>
</evidence>
<organism evidence="10 11">
    <name type="scientific">Neodiprion lecontei</name>
    <name type="common">Redheaded pine sawfly</name>
    <dbReference type="NCBI Taxonomy" id="441921"/>
    <lineage>
        <taxon>Eukaryota</taxon>
        <taxon>Metazoa</taxon>
        <taxon>Ecdysozoa</taxon>
        <taxon>Arthropoda</taxon>
        <taxon>Hexapoda</taxon>
        <taxon>Insecta</taxon>
        <taxon>Pterygota</taxon>
        <taxon>Neoptera</taxon>
        <taxon>Endopterygota</taxon>
        <taxon>Hymenoptera</taxon>
        <taxon>Tenthredinoidea</taxon>
        <taxon>Diprionidae</taxon>
        <taxon>Diprioninae</taxon>
        <taxon>Neodiprion</taxon>
    </lineage>
</organism>
<sequence length="293" mass="32046">MKLRRRCMQTLGVSVKQLRRKLIELTSRLLHVQAAKSRDMALVLCLKRSSLEERTPAEIFYSCASSPAFGVAYFTQMRSGRSLGGFAIKTYCILLPCYTYVMMLSVSGGMEVGSGGRGGRGGLGGSLQEDGPTSRVENDVVAATKDRAVRASSVRQDLALDLPPRLQLPDGEERPYGAHAGLHLRDPEQESEIYQKCVRPPPNRTVFDSESPPAYRSQAALLDTPDRIVRCHSAGSSLLKVFRKFPNSGSSTPSVIVPRRPTLSSYSESSSNLSNLSSLTVVPCETDETHQHV</sequence>
<evidence type="ECO:0000256" key="8">
    <source>
        <dbReference type="ARBA" id="ARBA00023136"/>
    </source>
</evidence>
<keyword evidence="4" id="KW-0812">Transmembrane</keyword>
<evidence type="ECO:0000256" key="2">
    <source>
        <dbReference type="ARBA" id="ARBA00004190"/>
    </source>
</evidence>
<reference evidence="11" key="1">
    <citation type="submission" date="2025-08" db="UniProtKB">
        <authorList>
            <consortium name="RefSeq"/>
        </authorList>
    </citation>
    <scope>IDENTIFICATION</scope>
    <source>
        <tissue evidence="11">Thorax and Abdomen</tissue>
    </source>
</reference>
<keyword evidence="6" id="KW-0967">Endosome</keyword>
<dbReference type="PANTHER" id="PTHR16514">
    <property type="entry name" value="LOW DENSITY LIPOPROTEIN RECEPTOR CLASS A DOMAIN-CONTAINING 4A"/>
    <property type="match status" value="1"/>
</dbReference>
<keyword evidence="10" id="KW-1185">Reference proteome</keyword>
<evidence type="ECO:0000256" key="9">
    <source>
        <dbReference type="SAM" id="MobiDB-lite"/>
    </source>
</evidence>
<evidence type="ECO:0000256" key="1">
    <source>
        <dbReference type="ARBA" id="ARBA00004146"/>
    </source>
</evidence>
<dbReference type="InterPro" id="IPR043445">
    <property type="entry name" value="TMEPAI/LRAD4"/>
</dbReference>
<evidence type="ECO:0000313" key="11">
    <source>
        <dbReference type="RefSeq" id="XP_046594497.1"/>
    </source>
</evidence>
<feature type="region of interest" description="Disordered" evidence="9">
    <location>
        <begin position="117"/>
        <end position="136"/>
    </location>
</feature>